<protein>
    <submittedName>
        <fullName evidence="1">Uncharacterized protein</fullName>
    </submittedName>
</protein>
<accession>A0ACC0WLD2</accession>
<name>A0ACC0WLD2_9STRA</name>
<gene>
    <name evidence="1" type="ORF">PsorP6_017548</name>
</gene>
<organism evidence="1 2">
    <name type="scientific">Peronosclerospora sorghi</name>
    <dbReference type="NCBI Taxonomy" id="230839"/>
    <lineage>
        <taxon>Eukaryota</taxon>
        <taxon>Sar</taxon>
        <taxon>Stramenopiles</taxon>
        <taxon>Oomycota</taxon>
        <taxon>Peronosporomycetes</taxon>
        <taxon>Peronosporales</taxon>
        <taxon>Peronosporaceae</taxon>
        <taxon>Peronosclerospora</taxon>
    </lineage>
</organism>
<reference evidence="1 2" key="1">
    <citation type="journal article" date="2022" name="bioRxiv">
        <title>The genome of the oomycete Peronosclerospora sorghi, a cosmopolitan pathogen of maize and sorghum, is inflated with dispersed pseudogenes.</title>
        <authorList>
            <person name="Fletcher K."/>
            <person name="Martin F."/>
            <person name="Isakeit T."/>
            <person name="Cavanaugh K."/>
            <person name="Magill C."/>
            <person name="Michelmore R."/>
        </authorList>
    </citation>
    <scope>NUCLEOTIDE SEQUENCE [LARGE SCALE GENOMIC DNA]</scope>
    <source>
        <strain evidence="1">P6</strain>
    </source>
</reference>
<comment type="caution">
    <text evidence="1">The sequence shown here is derived from an EMBL/GenBank/DDBJ whole genome shotgun (WGS) entry which is preliminary data.</text>
</comment>
<keyword evidence="2" id="KW-1185">Reference proteome</keyword>
<dbReference type="Proteomes" id="UP001163321">
    <property type="component" value="Chromosome 11"/>
</dbReference>
<dbReference type="EMBL" id="CM047590">
    <property type="protein sequence ID" value="KAI9919659.1"/>
    <property type="molecule type" value="Genomic_DNA"/>
</dbReference>
<proteinExistence type="predicted"/>
<evidence type="ECO:0000313" key="2">
    <source>
        <dbReference type="Proteomes" id="UP001163321"/>
    </source>
</evidence>
<sequence>MDVGFYETRLTLLDGGQEQLPVEEIVDEDIDMAIEKEIFDELDVIAETSDDLTMKGVRSLDREDR</sequence>
<evidence type="ECO:0000313" key="1">
    <source>
        <dbReference type="EMBL" id="KAI9919659.1"/>
    </source>
</evidence>